<sequence length="370" mass="40830">MLSAYFGVLICAPFDSPCLPPCRACCPPFALVSLPISARGPPVPSTCLFIPELPSDLTDTLLERHFRGFVGFTSSRTRRDRNGKIVGFVEFETVDDASRCRDSMQGTSSFAGLTWQIHFSNNTRGPGAPPAQKRPREDDFGLPSAQALRTNSYGAGPMESDRLAAPIAPIGRPGYGQPPPYAAPLPDMHIQPPSANFLAMQLPPDASSTLYVEGLPADATEREVAHIFRRFEGQGYQSLRMVARESSKTPGRNLHLCFVEFDNAHQATIAMRQLQGYRLDKNSTEPGVKIVYAKTRAARGAARPASSRPPRNDMYDSAPAAYDDRARAHDGRHADRHQERGHRRDGREHSDSYQDDYDDSERGEEDLLGE</sequence>
<dbReference type="EMBL" id="JBGBPQ010000004">
    <property type="protein sequence ID" value="KAL1525822.1"/>
    <property type="molecule type" value="Genomic_DNA"/>
</dbReference>
<dbReference type="GO" id="GO:0003723">
    <property type="term" value="F:RNA binding"/>
    <property type="evidence" value="ECO:0007669"/>
    <property type="project" value="UniProtKB-UniRule"/>
</dbReference>
<dbReference type="Gene3D" id="3.30.70.330">
    <property type="match status" value="2"/>
</dbReference>
<evidence type="ECO:0000256" key="1">
    <source>
        <dbReference type="ARBA" id="ARBA00022884"/>
    </source>
</evidence>
<name>A0AB34JY25_PRYPA</name>
<feature type="compositionally biased region" description="Low complexity" evidence="3">
    <location>
        <begin position="298"/>
        <end position="309"/>
    </location>
</feature>
<evidence type="ECO:0000256" key="2">
    <source>
        <dbReference type="PROSITE-ProRule" id="PRU00176"/>
    </source>
</evidence>
<feature type="compositionally biased region" description="Basic and acidic residues" evidence="3">
    <location>
        <begin position="322"/>
        <end position="338"/>
    </location>
</feature>
<dbReference type="InterPro" id="IPR000504">
    <property type="entry name" value="RRM_dom"/>
</dbReference>
<feature type="compositionally biased region" description="Acidic residues" evidence="3">
    <location>
        <begin position="353"/>
        <end position="370"/>
    </location>
</feature>
<dbReference type="Proteomes" id="UP001515480">
    <property type="component" value="Unassembled WGS sequence"/>
</dbReference>
<dbReference type="CDD" id="cd21618">
    <property type="entry name" value="RRM_AtNSRA_like"/>
    <property type="match status" value="1"/>
</dbReference>
<gene>
    <name evidence="5" type="ORF">AB1Y20_020660</name>
</gene>
<feature type="domain" description="RRM" evidence="4">
    <location>
        <begin position="208"/>
        <end position="295"/>
    </location>
</feature>
<comment type="caution">
    <text evidence="5">The sequence shown here is derived from an EMBL/GenBank/DDBJ whole genome shotgun (WGS) entry which is preliminary data.</text>
</comment>
<organism evidence="5 6">
    <name type="scientific">Prymnesium parvum</name>
    <name type="common">Toxic golden alga</name>
    <dbReference type="NCBI Taxonomy" id="97485"/>
    <lineage>
        <taxon>Eukaryota</taxon>
        <taxon>Haptista</taxon>
        <taxon>Haptophyta</taxon>
        <taxon>Prymnesiophyceae</taxon>
        <taxon>Prymnesiales</taxon>
        <taxon>Prymnesiaceae</taxon>
        <taxon>Prymnesium</taxon>
    </lineage>
</organism>
<dbReference type="SUPFAM" id="SSF54928">
    <property type="entry name" value="RNA-binding domain, RBD"/>
    <property type="match status" value="2"/>
</dbReference>
<dbReference type="InterPro" id="IPR035979">
    <property type="entry name" value="RBD_domain_sf"/>
</dbReference>
<keyword evidence="1 2" id="KW-0694">RNA-binding</keyword>
<proteinExistence type="predicted"/>
<evidence type="ECO:0000259" key="4">
    <source>
        <dbReference type="PROSITE" id="PS50102"/>
    </source>
</evidence>
<accession>A0AB34JY25</accession>
<evidence type="ECO:0000256" key="3">
    <source>
        <dbReference type="SAM" id="MobiDB-lite"/>
    </source>
</evidence>
<feature type="region of interest" description="Disordered" evidence="3">
    <location>
        <begin position="296"/>
        <end position="370"/>
    </location>
</feature>
<protein>
    <recommendedName>
        <fullName evidence="4">RRM domain-containing protein</fullName>
    </recommendedName>
</protein>
<keyword evidence="6" id="KW-1185">Reference proteome</keyword>
<dbReference type="InterPro" id="IPR012677">
    <property type="entry name" value="Nucleotide-bd_a/b_plait_sf"/>
</dbReference>
<dbReference type="AlphaFoldDB" id="A0AB34JY25"/>
<dbReference type="PANTHER" id="PTHR10501">
    <property type="entry name" value="U1 SMALL NUCLEAR RIBONUCLEOPROTEIN A/U2 SMALL NUCLEAR RIBONUCLEOPROTEIN B"/>
    <property type="match status" value="1"/>
</dbReference>
<reference evidence="5 6" key="1">
    <citation type="journal article" date="2024" name="Science">
        <title>Giant polyketide synthase enzymes in the biosynthesis of giant marine polyether toxins.</title>
        <authorList>
            <person name="Fallon T.R."/>
            <person name="Shende V.V."/>
            <person name="Wierzbicki I.H."/>
            <person name="Pendleton A.L."/>
            <person name="Watervoot N.F."/>
            <person name="Auber R.P."/>
            <person name="Gonzalez D.J."/>
            <person name="Wisecaver J.H."/>
            <person name="Moore B.S."/>
        </authorList>
    </citation>
    <scope>NUCLEOTIDE SEQUENCE [LARGE SCALE GENOMIC DNA]</scope>
    <source>
        <strain evidence="5 6">12B1</strain>
    </source>
</reference>
<evidence type="ECO:0000313" key="6">
    <source>
        <dbReference type="Proteomes" id="UP001515480"/>
    </source>
</evidence>
<feature type="region of interest" description="Disordered" evidence="3">
    <location>
        <begin position="121"/>
        <end position="142"/>
    </location>
</feature>
<dbReference type="SMART" id="SM00360">
    <property type="entry name" value="RRM"/>
    <property type="match status" value="2"/>
</dbReference>
<evidence type="ECO:0000313" key="5">
    <source>
        <dbReference type="EMBL" id="KAL1525822.1"/>
    </source>
</evidence>
<feature type="domain" description="RRM" evidence="4">
    <location>
        <begin position="46"/>
        <end position="122"/>
    </location>
</feature>
<dbReference type="PROSITE" id="PS50102">
    <property type="entry name" value="RRM"/>
    <property type="match status" value="2"/>
</dbReference>
<dbReference type="Pfam" id="PF00076">
    <property type="entry name" value="RRM_1"/>
    <property type="match status" value="2"/>
</dbReference>